<dbReference type="AlphaFoldDB" id="A0A934VEX9"/>
<evidence type="ECO:0000313" key="3">
    <source>
        <dbReference type="Proteomes" id="UP000658278"/>
    </source>
</evidence>
<evidence type="ECO:0000256" key="1">
    <source>
        <dbReference type="SAM" id="MobiDB-lite"/>
    </source>
</evidence>
<feature type="compositionally biased region" description="Acidic residues" evidence="1">
    <location>
        <begin position="136"/>
        <end position="149"/>
    </location>
</feature>
<reference evidence="2" key="1">
    <citation type="submission" date="2021-01" db="EMBL/GenBank/DDBJ databases">
        <title>Modified the classification status of verrucomicrobia.</title>
        <authorList>
            <person name="Feng X."/>
        </authorList>
    </citation>
    <scope>NUCLEOTIDE SEQUENCE</scope>
    <source>
        <strain evidence="2">KCTC 22201</strain>
    </source>
</reference>
<dbReference type="Proteomes" id="UP000658278">
    <property type="component" value="Unassembled WGS sequence"/>
</dbReference>
<dbReference type="EMBL" id="JAENII010000003">
    <property type="protein sequence ID" value="MBK1826397.1"/>
    <property type="molecule type" value="Genomic_DNA"/>
</dbReference>
<dbReference type="Gene3D" id="1.10.287.700">
    <property type="entry name" value="Helix hairpin bin"/>
    <property type="match status" value="1"/>
</dbReference>
<feature type="compositionally biased region" description="Low complexity" evidence="1">
    <location>
        <begin position="26"/>
        <end position="38"/>
    </location>
</feature>
<name>A0A934VEX9_9BACT</name>
<feature type="region of interest" description="Disordered" evidence="1">
    <location>
        <begin position="130"/>
        <end position="149"/>
    </location>
</feature>
<dbReference type="PROSITE" id="PS51257">
    <property type="entry name" value="PROKAR_LIPOPROTEIN"/>
    <property type="match status" value="1"/>
</dbReference>
<dbReference type="RefSeq" id="WP_200277310.1">
    <property type="nucleotide sequence ID" value="NZ_JAENII010000003.1"/>
</dbReference>
<gene>
    <name evidence="2" type="ORF">JIN81_05170</name>
</gene>
<feature type="compositionally biased region" description="Acidic residues" evidence="1">
    <location>
        <begin position="51"/>
        <end position="63"/>
    </location>
</feature>
<keyword evidence="3" id="KW-1185">Reference proteome</keyword>
<protein>
    <recommendedName>
        <fullName evidence="4">Lipoprotein</fullName>
    </recommendedName>
</protein>
<sequence length="149" mass="15354">MKASWILAIGACGLIVSCDKEEPPKAEIVVEPAAEAAPATPPPAAGIPVEGESEEAEEPEEDSPTPGERLDGAIEKTGDGLKVAGEKTKEGVGVALEKTGGALETAGEKTEEGLRKAGDATGRWLKRVGEKIEDAATPEDEEVAEDPEP</sequence>
<proteinExistence type="predicted"/>
<feature type="compositionally biased region" description="Basic and acidic residues" evidence="1">
    <location>
        <begin position="68"/>
        <end position="86"/>
    </location>
</feature>
<evidence type="ECO:0000313" key="2">
    <source>
        <dbReference type="EMBL" id="MBK1826397.1"/>
    </source>
</evidence>
<accession>A0A934VEX9</accession>
<comment type="caution">
    <text evidence="2">The sequence shown here is derived from an EMBL/GenBank/DDBJ whole genome shotgun (WGS) entry which is preliminary data.</text>
</comment>
<organism evidence="2 3">
    <name type="scientific">Haloferula rosea</name>
    <dbReference type="NCBI Taxonomy" id="490093"/>
    <lineage>
        <taxon>Bacteria</taxon>
        <taxon>Pseudomonadati</taxon>
        <taxon>Verrucomicrobiota</taxon>
        <taxon>Verrucomicrobiia</taxon>
        <taxon>Verrucomicrobiales</taxon>
        <taxon>Verrucomicrobiaceae</taxon>
        <taxon>Haloferula</taxon>
    </lineage>
</organism>
<feature type="region of interest" description="Disordered" evidence="1">
    <location>
        <begin position="22"/>
        <end position="86"/>
    </location>
</feature>
<evidence type="ECO:0008006" key="4">
    <source>
        <dbReference type="Google" id="ProtNLM"/>
    </source>
</evidence>